<evidence type="ECO:0000256" key="5">
    <source>
        <dbReference type="SAM" id="MobiDB-lite"/>
    </source>
</evidence>
<dbReference type="Gene3D" id="3.30.1330.60">
    <property type="entry name" value="OmpA-like domain"/>
    <property type="match status" value="1"/>
</dbReference>
<dbReference type="GO" id="GO:0009279">
    <property type="term" value="C:cell outer membrane"/>
    <property type="evidence" value="ECO:0007669"/>
    <property type="project" value="UniProtKB-SubCell"/>
</dbReference>
<dbReference type="PANTHER" id="PTHR30329">
    <property type="entry name" value="STATOR ELEMENT OF FLAGELLAR MOTOR COMPLEX"/>
    <property type="match status" value="1"/>
</dbReference>
<dbReference type="Proteomes" id="UP000706333">
    <property type="component" value="Unassembled WGS sequence"/>
</dbReference>
<organism evidence="7 8">
    <name type="scientific">Rhodobaculum claviforme</name>
    <dbReference type="NCBI Taxonomy" id="1549854"/>
    <lineage>
        <taxon>Bacteria</taxon>
        <taxon>Pseudomonadati</taxon>
        <taxon>Pseudomonadota</taxon>
        <taxon>Alphaproteobacteria</taxon>
        <taxon>Rhodobacterales</taxon>
        <taxon>Paracoccaceae</taxon>
        <taxon>Rhodobaculum</taxon>
    </lineage>
</organism>
<keyword evidence="3" id="KW-0998">Cell outer membrane</keyword>
<dbReference type="EMBL" id="NHSD01000293">
    <property type="protein sequence ID" value="MBK5928177.1"/>
    <property type="molecule type" value="Genomic_DNA"/>
</dbReference>
<reference evidence="7" key="2">
    <citation type="journal article" date="2020" name="Microorganisms">
        <title>Osmotic Adaptation and Compatible Solute Biosynthesis of Phototrophic Bacteria as Revealed from Genome Analyses.</title>
        <authorList>
            <person name="Imhoff J.F."/>
            <person name="Rahn T."/>
            <person name="Kunzel S."/>
            <person name="Keller A."/>
            <person name="Neulinger S.C."/>
        </authorList>
    </citation>
    <scope>NUCLEOTIDE SEQUENCE</scope>
    <source>
        <strain evidence="7">LMG 28126</strain>
    </source>
</reference>
<sequence>MRRAGLGLAAFAAAGALALGGAVLAVGAIESSAERSITQRLGVAGFDWVTVRADGLTVTLTGTAQDEPQRFRALSLAAETVDSARLIDAMDVDAADALAPPRFSLEILRNGNGVSLIGLVPADAGRGAIRARIRALTDGGPVTDMLETADHPAPEGWEDAVAFGLDALGRLERSKISIAADRVAVTATAESRDAQRLLEAELARTAPQGMALALDISAPRPVITPFALRFVIDDRGARFDSCAADTEEARARILAAGVAAGATGQIGCTLALGVPSPEWARAVEAGLAALGALGAGTLTFADADVTLNVPHDVDEGAFDAATARLQAALPEVFSLAAAQLPAPVEDTPVTQAARFTATLDDNGTVILGGPVGDGTSRAAVQALARARFGSAAVQSALRLDDGMPDGWPRRVMAGLEGLAGLHDGRVEVSAEALRITGRTGDREAPEIVARLLADKLGSGAAFDIAIRYDETLDPVAMAPTPERCIAQVQGILAEEKITFRPGAARIEGAAAETLDAIADVLRECGALPLEIAGHTDSQGRAEMNLALSQRRADAVRDGLAQRRVLVGEAVAVGYGQVRPIADNTTATGREANRRIEITLRTPPATVRPRDPEAEAGLEIPVTDAADDTPRPAPRP</sequence>
<dbReference type="InterPro" id="IPR006664">
    <property type="entry name" value="OMP_bac"/>
</dbReference>
<evidence type="ECO:0000256" key="4">
    <source>
        <dbReference type="PROSITE-ProRule" id="PRU00473"/>
    </source>
</evidence>
<reference evidence="7" key="1">
    <citation type="submission" date="2017-05" db="EMBL/GenBank/DDBJ databases">
        <authorList>
            <person name="Imhoff J.F."/>
            <person name="Rahn T."/>
            <person name="Kuenzel S."/>
            <person name="Neulinger S.C."/>
        </authorList>
    </citation>
    <scope>NUCLEOTIDE SEQUENCE</scope>
    <source>
        <strain evidence="7">LMG 28126</strain>
    </source>
</reference>
<dbReference type="Pfam" id="PF00691">
    <property type="entry name" value="OmpA"/>
    <property type="match status" value="1"/>
</dbReference>
<dbReference type="RefSeq" id="WP_201157931.1">
    <property type="nucleotide sequence ID" value="NZ_NHSD01000293.1"/>
</dbReference>
<dbReference type="SUPFAM" id="SSF103088">
    <property type="entry name" value="OmpA-like"/>
    <property type="match status" value="1"/>
</dbReference>
<protein>
    <recommendedName>
        <fullName evidence="6">OmpA-like domain-containing protein</fullName>
    </recommendedName>
</protein>
<feature type="region of interest" description="Disordered" evidence="5">
    <location>
        <begin position="604"/>
        <end position="635"/>
    </location>
</feature>
<comment type="subcellular location">
    <subcellularLocation>
        <location evidence="1">Cell outer membrane</location>
    </subcellularLocation>
</comment>
<dbReference type="InterPro" id="IPR036737">
    <property type="entry name" value="OmpA-like_sf"/>
</dbReference>
<dbReference type="AlphaFoldDB" id="A0A934TLQ8"/>
<dbReference type="CDD" id="cd07185">
    <property type="entry name" value="OmpA_C-like"/>
    <property type="match status" value="1"/>
</dbReference>
<feature type="domain" description="OmpA-like" evidence="6">
    <location>
        <begin position="486"/>
        <end position="603"/>
    </location>
</feature>
<dbReference type="PROSITE" id="PS51123">
    <property type="entry name" value="OMPA_2"/>
    <property type="match status" value="1"/>
</dbReference>
<evidence type="ECO:0000256" key="3">
    <source>
        <dbReference type="ARBA" id="ARBA00023237"/>
    </source>
</evidence>
<comment type="caution">
    <text evidence="7">The sequence shown here is derived from an EMBL/GenBank/DDBJ whole genome shotgun (WGS) entry which is preliminary data.</text>
</comment>
<proteinExistence type="predicted"/>
<name>A0A934TLQ8_9RHOB</name>
<evidence type="ECO:0000256" key="1">
    <source>
        <dbReference type="ARBA" id="ARBA00004442"/>
    </source>
</evidence>
<evidence type="ECO:0000313" key="8">
    <source>
        <dbReference type="Proteomes" id="UP000706333"/>
    </source>
</evidence>
<dbReference type="InterPro" id="IPR050330">
    <property type="entry name" value="Bact_OuterMem_StrucFunc"/>
</dbReference>
<evidence type="ECO:0000256" key="2">
    <source>
        <dbReference type="ARBA" id="ARBA00023136"/>
    </source>
</evidence>
<evidence type="ECO:0000259" key="6">
    <source>
        <dbReference type="PROSITE" id="PS51123"/>
    </source>
</evidence>
<accession>A0A934TLQ8</accession>
<dbReference type="PRINTS" id="PR01021">
    <property type="entry name" value="OMPADOMAIN"/>
</dbReference>
<keyword evidence="8" id="KW-1185">Reference proteome</keyword>
<gene>
    <name evidence="7" type="ORF">CCR87_12690</name>
</gene>
<dbReference type="PANTHER" id="PTHR30329:SF21">
    <property type="entry name" value="LIPOPROTEIN YIAD-RELATED"/>
    <property type="match status" value="1"/>
</dbReference>
<dbReference type="Gene3D" id="3.40.1520.20">
    <property type="match status" value="2"/>
</dbReference>
<evidence type="ECO:0000313" key="7">
    <source>
        <dbReference type="EMBL" id="MBK5928177.1"/>
    </source>
</evidence>
<keyword evidence="2 4" id="KW-0472">Membrane</keyword>
<dbReference type="InterPro" id="IPR006665">
    <property type="entry name" value="OmpA-like"/>
</dbReference>